<evidence type="ECO:0000256" key="1">
    <source>
        <dbReference type="SAM" id="MobiDB-lite"/>
    </source>
</evidence>
<feature type="compositionally biased region" description="Polar residues" evidence="1">
    <location>
        <begin position="1"/>
        <end position="12"/>
    </location>
</feature>
<sequence length="123" mass="13367">MSTNTPPSSDAESATWPPGAVQDWLSGPDSAVVQHKMRVLGRAGAITVLGVLAQRGPCTRHQVQELAQLEPTVTRDRLTQLRDIGLVALHEHRGPKPATWAINHDGMTRLGAYFIRPAPHPRA</sequence>
<feature type="region of interest" description="Disordered" evidence="1">
    <location>
        <begin position="1"/>
        <end position="22"/>
    </location>
</feature>
<dbReference type="Proteomes" id="UP000571817">
    <property type="component" value="Unassembled WGS sequence"/>
</dbReference>
<dbReference type="EMBL" id="JACCFW010000003">
    <property type="protein sequence ID" value="NYJ76522.1"/>
    <property type="molecule type" value="Genomic_DNA"/>
</dbReference>
<reference evidence="2 3" key="1">
    <citation type="submission" date="2020-07" db="EMBL/GenBank/DDBJ databases">
        <title>Sequencing the genomes of 1000 actinobacteria strains.</title>
        <authorList>
            <person name="Klenk H.-P."/>
        </authorList>
    </citation>
    <scope>NUCLEOTIDE SEQUENCE [LARGE SCALE GENOMIC DNA]</scope>
    <source>
        <strain evidence="2 3">DSM 29531</strain>
    </source>
</reference>
<keyword evidence="3" id="KW-1185">Reference proteome</keyword>
<dbReference type="AlphaFoldDB" id="A0A853DG55"/>
<organism evidence="2 3">
    <name type="scientific">Allobranchiibius huperziae</name>
    <dbReference type="NCBI Taxonomy" id="1874116"/>
    <lineage>
        <taxon>Bacteria</taxon>
        <taxon>Bacillati</taxon>
        <taxon>Actinomycetota</taxon>
        <taxon>Actinomycetes</taxon>
        <taxon>Micrococcales</taxon>
        <taxon>Dermacoccaceae</taxon>
        <taxon>Allobranchiibius</taxon>
    </lineage>
</organism>
<comment type="caution">
    <text evidence="2">The sequence shown here is derived from an EMBL/GenBank/DDBJ whole genome shotgun (WGS) entry which is preliminary data.</text>
</comment>
<proteinExistence type="predicted"/>
<dbReference type="SUPFAM" id="SSF46785">
    <property type="entry name" value="Winged helix' DNA-binding domain"/>
    <property type="match status" value="1"/>
</dbReference>
<dbReference type="RefSeq" id="WP_179483913.1">
    <property type="nucleotide sequence ID" value="NZ_JACCFW010000003.1"/>
</dbReference>
<name>A0A853DG55_9MICO</name>
<gene>
    <name evidence="2" type="ORF">HNR15_003540</name>
</gene>
<accession>A0A853DG55</accession>
<evidence type="ECO:0000313" key="3">
    <source>
        <dbReference type="Proteomes" id="UP000571817"/>
    </source>
</evidence>
<protein>
    <submittedName>
        <fullName evidence="2">Chromosome segregation and condensation protein ScpB</fullName>
    </submittedName>
</protein>
<evidence type="ECO:0000313" key="2">
    <source>
        <dbReference type="EMBL" id="NYJ76522.1"/>
    </source>
</evidence>
<dbReference type="InterPro" id="IPR036390">
    <property type="entry name" value="WH_DNA-bd_sf"/>
</dbReference>